<feature type="compositionally biased region" description="Low complexity" evidence="2">
    <location>
        <begin position="343"/>
        <end position="354"/>
    </location>
</feature>
<feature type="region of interest" description="Disordered" evidence="2">
    <location>
        <begin position="194"/>
        <end position="224"/>
    </location>
</feature>
<feature type="region of interest" description="Disordered" evidence="2">
    <location>
        <begin position="236"/>
        <end position="367"/>
    </location>
</feature>
<comment type="caution">
    <text evidence="3">The sequence shown here is derived from an EMBL/GenBank/DDBJ whole genome shotgun (WGS) entry which is preliminary data.</text>
</comment>
<evidence type="ECO:0000256" key="2">
    <source>
        <dbReference type="SAM" id="MobiDB-lite"/>
    </source>
</evidence>
<feature type="compositionally biased region" description="Low complexity" evidence="2">
    <location>
        <begin position="581"/>
        <end position="593"/>
    </location>
</feature>
<feature type="compositionally biased region" description="Basic and acidic residues" evidence="2">
    <location>
        <begin position="236"/>
        <end position="258"/>
    </location>
</feature>
<feature type="region of interest" description="Disordered" evidence="2">
    <location>
        <begin position="1"/>
        <end position="100"/>
    </location>
</feature>
<feature type="compositionally biased region" description="Basic residues" evidence="2">
    <location>
        <begin position="931"/>
        <end position="960"/>
    </location>
</feature>
<feature type="compositionally biased region" description="Basic residues" evidence="2">
    <location>
        <begin position="306"/>
        <end position="327"/>
    </location>
</feature>
<gene>
    <name evidence="3" type="ORF">E3P86_03440</name>
</gene>
<evidence type="ECO:0000313" key="4">
    <source>
        <dbReference type="Proteomes" id="UP000310689"/>
    </source>
</evidence>
<organism evidence="3 4">
    <name type="scientific">Wallemia ichthyophaga</name>
    <dbReference type="NCBI Taxonomy" id="245174"/>
    <lineage>
        <taxon>Eukaryota</taxon>
        <taxon>Fungi</taxon>
        <taxon>Dikarya</taxon>
        <taxon>Basidiomycota</taxon>
        <taxon>Wallemiomycotina</taxon>
        <taxon>Wallemiomycetes</taxon>
        <taxon>Wallemiales</taxon>
        <taxon>Wallemiaceae</taxon>
        <taxon>Wallemia</taxon>
    </lineage>
</organism>
<feature type="compositionally biased region" description="Gly residues" evidence="2">
    <location>
        <begin position="1021"/>
        <end position="1031"/>
    </location>
</feature>
<feature type="region of interest" description="Disordered" evidence="2">
    <location>
        <begin position="528"/>
        <end position="675"/>
    </location>
</feature>
<feature type="compositionally biased region" description="Basic residues" evidence="2">
    <location>
        <begin position="568"/>
        <end position="580"/>
    </location>
</feature>
<accession>A0A4T0ILI7</accession>
<feature type="region of interest" description="Disordered" evidence="2">
    <location>
        <begin position="1004"/>
        <end position="1036"/>
    </location>
</feature>
<feature type="region of interest" description="Disordered" evidence="2">
    <location>
        <begin position="838"/>
        <end position="972"/>
    </location>
</feature>
<sequence length="1056" mass="116355">MSTYSNKSKTLPPALSNAGSARGSYKPPPPPKSVRSSHSKKSHSNKPATQSHPPSRMDLLREKSNVHSIDNSIPSPVDEARINDITNSGYHRPQDEPSLRSELLNDVPEEYEHGNDTKLSELRARLEALVTQGTGPNLGSFGIAADHDDMGTLRAPSVAPSADATPRDVHGGPKSIKNYAPSLHQSHYAEIMEEHSPEQPEHVERHTERVEHYPEHSERHIERVDDYPQHFERHVERSDHHPEYHSQNEHSNHPDHVSIHHYHHVHDSPHAATHLPSHPPSLIPSIAQTRAPSRMDSSRGFSAVPSHHHSHAPSQHHSHAPSHHSRAPSHSYTPSHHHHHSHTPSSHRSPSKSDSPSHSHSHDPHDHVIHHDHIVHDHDIPPHMAPYVTQEADRRRESSQLERELLEIVGTAEESENEMRKVISRLQRKLQDTEQTKETDVATVKSLQDALRDAESRGIALTQARKDAEIAAANEARRIEGYRYRDGERHRELSHAGDMIRQLQVDLDDAEEEVLFLRQKAHKADIVEAERRGRNQEREKRRKEKDKERERKALAAANAAVVTNPNGARHHTHTPRHHRTPSIATPSTASPSPRLGTDTHSRSRTNSLYEPRRRPSQRNAYQQAQAHMRHPHHPHPHPHHRHSHSQPYNPHPTPPMTGAGPYGPAGGIYESPPGGELAEQASIRAPSTVADPRLGPYRPPQPDRVEDLYNYYEPPGWPQMGRAPTMTDRASVQPNGSPVEPNHTPLSVVNQPSHLDGEEHPLAPGHSDGNRYRRASGAYTQPTHAASEQIRRSAEPLHTHANRGGGAGPPYHPVVVEPGQGERGETGIQVQNEMGAGSALGLDMDRGGIPHHHHHHQPVPGGFSRGPSPLPEISLQPPSLKGTPVPHAPHAPPEPHAPHYPHAHHTHHAPPMDPTGVPLPESVFGGSTGTHHTHGTHGTHHTHPVHHAHHPAHPHPHHTHTQMPTPTGHARNVPLPDSVIGSPVMSGATSYRGMAPVEPMAPIHQAEPSRPPSMSGMSGMPFGGGGSGFSGYPGEVHPLSQAAAGMHVEGAHPPPL</sequence>
<proteinExistence type="predicted"/>
<dbReference type="Proteomes" id="UP000310689">
    <property type="component" value="Unassembled WGS sequence"/>
</dbReference>
<dbReference type="EMBL" id="SPOI01000250">
    <property type="protein sequence ID" value="TIB30778.1"/>
    <property type="molecule type" value="Genomic_DNA"/>
</dbReference>
<evidence type="ECO:0000256" key="1">
    <source>
        <dbReference type="SAM" id="Coils"/>
    </source>
</evidence>
<feature type="region of interest" description="Disordered" evidence="2">
    <location>
        <begin position="719"/>
        <end position="742"/>
    </location>
</feature>
<feature type="compositionally biased region" description="Pro residues" evidence="2">
    <location>
        <begin position="886"/>
        <end position="895"/>
    </location>
</feature>
<feature type="coiled-coil region" evidence="1">
    <location>
        <begin position="398"/>
        <end position="436"/>
    </location>
</feature>
<feature type="compositionally biased region" description="Basic residues" evidence="2">
    <location>
        <begin position="899"/>
        <end position="908"/>
    </location>
</feature>
<name>A0A4T0ILI7_WALIC</name>
<feature type="compositionally biased region" description="Basic residues" evidence="2">
    <location>
        <begin position="627"/>
        <end position="644"/>
    </location>
</feature>
<reference evidence="3 4" key="1">
    <citation type="submission" date="2019-03" db="EMBL/GenBank/DDBJ databases">
        <title>Sequencing 23 genomes of Wallemia ichthyophaga.</title>
        <authorList>
            <person name="Gostincar C."/>
        </authorList>
    </citation>
    <scope>NUCLEOTIDE SEQUENCE [LARGE SCALE GENOMIC DNA]</scope>
    <source>
        <strain evidence="3 4">EXF-6200</strain>
    </source>
</reference>
<keyword evidence="1" id="KW-0175">Coiled coil</keyword>
<feature type="compositionally biased region" description="Basic residues" evidence="2">
    <location>
        <begin position="35"/>
        <end position="44"/>
    </location>
</feature>
<feature type="compositionally biased region" description="Basic and acidic residues" evidence="2">
    <location>
        <begin position="355"/>
        <end position="367"/>
    </location>
</feature>
<dbReference type="AlphaFoldDB" id="A0A4T0ILI7"/>
<protein>
    <submittedName>
        <fullName evidence="3">Uncharacterized protein</fullName>
    </submittedName>
</protein>
<evidence type="ECO:0000313" key="3">
    <source>
        <dbReference type="EMBL" id="TIB30778.1"/>
    </source>
</evidence>
<feature type="region of interest" description="Disordered" evidence="2">
    <location>
        <begin position="158"/>
        <end position="179"/>
    </location>
</feature>
<feature type="compositionally biased region" description="Basic and acidic residues" evidence="2">
    <location>
        <begin position="528"/>
        <end position="553"/>
    </location>
</feature>